<evidence type="ECO:0000256" key="3">
    <source>
        <dbReference type="ARBA" id="ARBA00012409"/>
    </source>
</evidence>
<dbReference type="Proteomes" id="UP000008672">
    <property type="component" value="Unassembled WGS sequence"/>
</dbReference>
<dbReference type="GeneID" id="102345209"/>
<feature type="compositionally biased region" description="Basic residues" evidence="17">
    <location>
        <begin position="32"/>
        <end position="47"/>
    </location>
</feature>
<keyword evidence="20" id="KW-1185">Reference proteome</keyword>
<dbReference type="GO" id="GO:0008380">
    <property type="term" value="P:RNA splicing"/>
    <property type="evidence" value="ECO:0007669"/>
    <property type="project" value="UniProtKB-KW"/>
</dbReference>
<dbReference type="PANTHER" id="PTHR24056">
    <property type="entry name" value="CELL DIVISION PROTEIN KINASE"/>
    <property type="match status" value="1"/>
</dbReference>
<organism evidence="19 20">
    <name type="scientific">Latimeria chalumnae</name>
    <name type="common">Coelacanth</name>
    <dbReference type="NCBI Taxonomy" id="7897"/>
    <lineage>
        <taxon>Eukaryota</taxon>
        <taxon>Metazoa</taxon>
        <taxon>Chordata</taxon>
        <taxon>Craniata</taxon>
        <taxon>Vertebrata</taxon>
        <taxon>Euteleostomi</taxon>
        <taxon>Coelacanthiformes</taxon>
        <taxon>Coelacanthidae</taxon>
        <taxon>Latimeria</taxon>
    </lineage>
</organism>
<dbReference type="EMBL" id="AFYH01053769">
    <property type="status" value="NOT_ANNOTATED_CDS"/>
    <property type="molecule type" value="Genomic_DNA"/>
</dbReference>
<feature type="region of interest" description="Disordered" evidence="17">
    <location>
        <begin position="1230"/>
        <end position="1311"/>
    </location>
</feature>
<evidence type="ECO:0000313" key="19">
    <source>
        <dbReference type="Ensembl" id="ENSLACP00000019217.1"/>
    </source>
</evidence>
<feature type="compositionally biased region" description="Polar residues" evidence="17">
    <location>
        <begin position="592"/>
        <end position="603"/>
    </location>
</feature>
<feature type="domain" description="Protein kinase" evidence="18">
    <location>
        <begin position="730"/>
        <end position="1023"/>
    </location>
</feature>
<feature type="compositionally biased region" description="Basic and acidic residues" evidence="17">
    <location>
        <begin position="86"/>
        <end position="101"/>
    </location>
</feature>
<dbReference type="STRING" id="7897.ENSLACP00000019217"/>
<keyword evidence="5" id="KW-0723">Serine/threonine-protein kinase</keyword>
<keyword evidence="9" id="KW-0067">ATP-binding</keyword>
<evidence type="ECO:0000256" key="13">
    <source>
        <dbReference type="ARBA" id="ARBA00041920"/>
    </source>
</evidence>
<dbReference type="GO" id="GO:0016607">
    <property type="term" value="C:nuclear speck"/>
    <property type="evidence" value="ECO:0007669"/>
    <property type="project" value="UniProtKB-SubCell"/>
</dbReference>
<dbReference type="SMART" id="SM00220">
    <property type="entry name" value="S_TKc"/>
    <property type="match status" value="1"/>
</dbReference>
<keyword evidence="10" id="KW-0507">mRNA processing</keyword>
<feature type="compositionally biased region" description="Low complexity" evidence="17">
    <location>
        <begin position="1193"/>
        <end position="1203"/>
    </location>
</feature>
<feature type="compositionally biased region" description="Polar residues" evidence="17">
    <location>
        <begin position="243"/>
        <end position="265"/>
    </location>
</feature>
<evidence type="ECO:0000256" key="14">
    <source>
        <dbReference type="ARBA" id="ARBA00047811"/>
    </source>
</evidence>
<feature type="compositionally biased region" description="Polar residues" evidence="17">
    <location>
        <begin position="459"/>
        <end position="469"/>
    </location>
</feature>
<comment type="subcellular location">
    <subcellularLocation>
        <location evidence="1">Nucleus speckle</location>
    </subcellularLocation>
</comment>
<dbReference type="InParanoid" id="H3BBE6"/>
<dbReference type="FunFam" id="1.10.510.10:FF:000102">
    <property type="entry name" value="cyclin-dependent kinase 12 isoform X1"/>
    <property type="match status" value="1"/>
</dbReference>
<dbReference type="EMBL" id="AFYH01053770">
    <property type="status" value="NOT_ANNOTATED_CDS"/>
    <property type="molecule type" value="Genomic_DNA"/>
</dbReference>
<dbReference type="Gene3D" id="3.30.200.20">
    <property type="entry name" value="Phosphorylase Kinase, domain 1"/>
    <property type="match status" value="1"/>
</dbReference>
<keyword evidence="7" id="KW-0547">Nucleotide-binding</keyword>
<dbReference type="PROSITE" id="PS50011">
    <property type="entry name" value="PROTEIN_KINASE_DOM"/>
    <property type="match status" value="1"/>
</dbReference>
<feature type="region of interest" description="Disordered" evidence="17">
    <location>
        <begin position="1456"/>
        <end position="1506"/>
    </location>
</feature>
<feature type="compositionally biased region" description="Low complexity" evidence="17">
    <location>
        <begin position="322"/>
        <end position="333"/>
    </location>
</feature>
<evidence type="ECO:0000256" key="11">
    <source>
        <dbReference type="ARBA" id="ARBA00023242"/>
    </source>
</evidence>
<dbReference type="CTD" id="51755"/>
<dbReference type="EMBL" id="AFYH01053771">
    <property type="status" value="NOT_ANNOTATED_CDS"/>
    <property type="molecule type" value="Genomic_DNA"/>
</dbReference>
<dbReference type="GO" id="GO:0030332">
    <property type="term" value="F:cyclin binding"/>
    <property type="evidence" value="ECO:0007669"/>
    <property type="project" value="TreeGrafter"/>
</dbReference>
<feature type="compositionally biased region" description="Polar residues" evidence="17">
    <location>
        <begin position="290"/>
        <end position="309"/>
    </location>
</feature>
<feature type="compositionally biased region" description="Basic residues" evidence="17">
    <location>
        <begin position="223"/>
        <end position="233"/>
    </location>
</feature>
<keyword evidence="6" id="KW-0808">Transferase</keyword>
<name>H3BBE6_LATCH</name>
<feature type="compositionally biased region" description="Basic residues" evidence="17">
    <location>
        <begin position="102"/>
        <end position="116"/>
    </location>
</feature>
<evidence type="ECO:0000256" key="1">
    <source>
        <dbReference type="ARBA" id="ARBA00004324"/>
    </source>
</evidence>
<feature type="compositionally biased region" description="Low complexity" evidence="17">
    <location>
        <begin position="1489"/>
        <end position="1506"/>
    </location>
</feature>
<comment type="catalytic activity">
    <reaction evidence="14">
        <text>L-threonyl-[protein] + ATP = O-phospho-L-threonyl-[protein] + ADP + H(+)</text>
        <dbReference type="Rhea" id="RHEA:46608"/>
        <dbReference type="Rhea" id="RHEA-COMP:11060"/>
        <dbReference type="Rhea" id="RHEA-COMP:11605"/>
        <dbReference type="ChEBI" id="CHEBI:15378"/>
        <dbReference type="ChEBI" id="CHEBI:30013"/>
        <dbReference type="ChEBI" id="CHEBI:30616"/>
        <dbReference type="ChEBI" id="CHEBI:61977"/>
        <dbReference type="ChEBI" id="CHEBI:456216"/>
        <dbReference type="EC" id="2.7.11.22"/>
    </reaction>
</comment>
<evidence type="ECO:0000256" key="2">
    <source>
        <dbReference type="ARBA" id="ARBA00006485"/>
    </source>
</evidence>
<dbReference type="GO" id="GO:0008024">
    <property type="term" value="C:cyclin/CDK positive transcription elongation factor complex"/>
    <property type="evidence" value="ECO:0007669"/>
    <property type="project" value="TreeGrafter"/>
</dbReference>
<gene>
    <name evidence="19" type="primary">CDK12</name>
</gene>
<dbReference type="GO" id="GO:0005524">
    <property type="term" value="F:ATP binding"/>
    <property type="evidence" value="ECO:0007669"/>
    <property type="project" value="UniProtKB-KW"/>
</dbReference>
<dbReference type="InterPro" id="IPR050108">
    <property type="entry name" value="CDK"/>
</dbReference>
<feature type="region of interest" description="Disordered" evidence="17">
    <location>
        <begin position="1191"/>
        <end position="1213"/>
    </location>
</feature>
<dbReference type="GO" id="GO:0032968">
    <property type="term" value="P:positive regulation of transcription elongation by RNA polymerase II"/>
    <property type="evidence" value="ECO:0007669"/>
    <property type="project" value="TreeGrafter"/>
</dbReference>
<feature type="compositionally biased region" description="Pro residues" evidence="17">
    <location>
        <begin position="683"/>
        <end position="699"/>
    </location>
</feature>
<dbReference type="Pfam" id="PF00069">
    <property type="entry name" value="Pkinase"/>
    <property type="match status" value="1"/>
</dbReference>
<keyword evidence="11" id="KW-0539">Nucleus</keyword>
<dbReference type="OMA" id="HWGAPAQ"/>
<dbReference type="RefSeq" id="XP_005994103.1">
    <property type="nucleotide sequence ID" value="XM_005994041.3"/>
</dbReference>
<feature type="region of interest" description="Disordered" evidence="17">
    <location>
        <begin position="621"/>
        <end position="716"/>
    </location>
</feature>
<dbReference type="EC" id="2.7.11.23" evidence="3"/>
<dbReference type="Bgee" id="ENSLACG00000016904">
    <property type="expression patterns" value="Expressed in muscle tissue and 4 other cell types or tissues"/>
</dbReference>
<feature type="compositionally biased region" description="Basic and acidic residues" evidence="17">
    <location>
        <begin position="154"/>
        <end position="167"/>
    </location>
</feature>
<dbReference type="PANTHER" id="PTHR24056:SF126">
    <property type="entry name" value="CYCLIN-DEPENDENT KINASE 12"/>
    <property type="match status" value="1"/>
</dbReference>
<evidence type="ECO:0000256" key="15">
    <source>
        <dbReference type="ARBA" id="ARBA00048367"/>
    </source>
</evidence>
<reference evidence="20" key="1">
    <citation type="submission" date="2011-08" db="EMBL/GenBank/DDBJ databases">
        <title>The draft genome of Latimeria chalumnae.</title>
        <authorList>
            <person name="Di Palma F."/>
            <person name="Alfoldi J."/>
            <person name="Johnson J."/>
            <person name="Berlin A."/>
            <person name="Gnerre S."/>
            <person name="Jaffe D."/>
            <person name="MacCallum I."/>
            <person name="Young S."/>
            <person name="Walker B.J."/>
            <person name="Lander E."/>
            <person name="Lindblad-Toh K."/>
        </authorList>
    </citation>
    <scope>NUCLEOTIDE SEQUENCE [LARGE SCALE GENOMIC DNA]</scope>
    <source>
        <strain evidence="20">Wild caught</strain>
    </source>
</reference>
<feature type="compositionally biased region" description="Basic and acidic residues" evidence="17">
    <location>
        <begin position="117"/>
        <end position="146"/>
    </location>
</feature>
<proteinExistence type="inferred from homology"/>
<evidence type="ECO:0000256" key="17">
    <source>
        <dbReference type="SAM" id="MobiDB-lite"/>
    </source>
</evidence>
<dbReference type="HOGENOM" id="CLU_004166_2_1_1"/>
<evidence type="ECO:0000256" key="4">
    <source>
        <dbReference type="ARBA" id="ARBA00012425"/>
    </source>
</evidence>
<feature type="region of interest" description="Disordered" evidence="17">
    <location>
        <begin position="1"/>
        <end position="603"/>
    </location>
</feature>
<sequence>MPNTERHGSKKDGGGSGSLQPSSNSSSSNSKERHRSSSKHKRHKSRHLKESPVVQDLPVSTIKPLVEYDDISSDSDTFSDAPVLLLEKRENEEKRRTDKSERAHRHRHHQHKRARELHKSKQMEKEKRAEKIREASGKSGATKDKATVTSSKRQATEYDEQSRKEHVTQSSKNSNKESRSSKAHREKSRKERESRSAHKERVKSHRKNRENPKGYKTTESSKGKSKSPRRKRSASPNRDDSPAGTSYSQDYDVSPPRSHSSSNYESYKRSPAASSRRQSVSPSHKEPAAYQTTTHSPSPYTKRQRSASPYNRWRSSSDERGSGSYSGKSPSPYSRRRSESSYTFKRSSSPSPVARSPAYSRHSQSHSKKQQRSRSRSRHSSISPPRLPLNSSLGAELNRKKKERAAAAAKVDKKESKQGSPLVQLRKDNNTTEGKSSKTSTKKVTKTIKSEKTVSETEIGNSLSVSTPNKPLVELAKIKTEESPVVSIKDSQPVAVKEEPEIEKEETPPPTLTSPPPLPVLNSPQPPSTPPPQTPPLPPLPPSPATLHQPPPPPPVSPKPVVVPVSTQPPPPSAPVSLPSLPTLPPPTTQTKTHAVSTPSQANSQTFLQTVVKPQTLVTSSIPQLKTSTLPLLPLPPLLLGDDDLDSPKESLPPKPVKKEKEQRPRHLLIDLPLPPELLGGDPSPPESPEPKAVTPPQPSFKKRPKICRPRYGERKQSESDWGKRCVDKFDIIGITGEGTYGQVYKARDKDTGALVALKKVRLDNEKEGFPITAIREIKILRQLNHPSVVNMKEIVTDKQDALDFKKDKGAFYLVFEYMDHDLMGLLESGLVQFSEDHIKSFMKQLMQGLDYCHKKNFLHRDIKCSNILLNNSGQIKLADFGLARLYNSEESRPYTNKVITLWYRPPELLLGEERYTPAIDVWSCGCILGELFTKKPIFQANQELLQLELISRLCGSPCPAVWPDVIKLPYFNSMKPKKQYRRRLREEFAFVPSAALDLLDHMLTLDPSKRCTAEQTLQSDFLKDVDPNKMDPPDLPHWQDCHELWSKKRRRQRQSGIVEELPANKVPRKDLLSGIGANNSRSSTPQLAQAQQIKTQSAAGELGGLGDAANQLNPNELAVLLNLLQDQTDLSLPQMAQLLNVNSNPEMQQQLEVLSQSIAALTEATNQQQDSQKQEAAAAAENIKEPVTAAVAATPSQPASEEPAPPEVAGGQGDMQNLLTVLLSQLIKPPEASVEPEESNGVKNDGQQQQQPPLPPPATVQQEDTADGVKKSDLPTASRPRILPPEKRPPEPPGPPPSLMDLDFSNSTQDLNPTVTAALLQLMSHHETEQQRSKIQEPDAPSSADYSRSHLSRTYSTEELGTSFGTPEIRDSKHTVIEPSAQPLEKTRTLSSSVSHLGETSSYQGTGSVQFPGDQDFRFTRVPISLHLTGGHSATKVDGSNSTAMQQEAPNQNYSEIGQGVTAPGSSSGTGHGWGTSSQGTLYGKGFRGPSRVPPRGGRGRGVPY</sequence>
<feature type="compositionally biased region" description="Basic and acidic residues" evidence="17">
    <location>
        <begin position="188"/>
        <end position="199"/>
    </location>
</feature>
<feature type="compositionally biased region" description="Basic and acidic residues" evidence="17">
    <location>
        <begin position="1326"/>
        <end position="1338"/>
    </location>
</feature>
<dbReference type="CDD" id="cd07864">
    <property type="entry name" value="STKc_CDK12"/>
    <property type="match status" value="1"/>
</dbReference>
<dbReference type="EMBL" id="AFYH01053768">
    <property type="status" value="NOT_ANNOTATED_CDS"/>
    <property type="molecule type" value="Genomic_DNA"/>
</dbReference>
<feature type="compositionally biased region" description="Polar residues" evidence="17">
    <location>
        <begin position="1353"/>
        <end position="1366"/>
    </location>
</feature>
<evidence type="ECO:0000259" key="18">
    <source>
        <dbReference type="PROSITE" id="PS50011"/>
    </source>
</evidence>
<dbReference type="FunCoup" id="H3BBE6">
    <property type="interactions" value="2758"/>
</dbReference>
<evidence type="ECO:0000313" key="20">
    <source>
        <dbReference type="Proteomes" id="UP000008672"/>
    </source>
</evidence>
<evidence type="ECO:0000256" key="16">
    <source>
        <dbReference type="ARBA" id="ARBA00049280"/>
    </source>
</evidence>
<dbReference type="OrthoDB" id="28397at2759"/>
<protein>
    <recommendedName>
        <fullName evidence="12">Cyclin-dependent kinase 12</fullName>
        <ecNumber evidence="4">2.7.11.22</ecNumber>
        <ecNumber evidence="3">2.7.11.23</ecNumber>
    </recommendedName>
    <alternativeName>
        <fullName evidence="13">Cell division protein kinase 12</fullName>
    </alternativeName>
</protein>
<comment type="similarity">
    <text evidence="2">Belongs to the protein kinase superfamily. CMGC Ser/Thr protein kinase family. CDC2/CDKX subfamily.</text>
</comment>
<feature type="compositionally biased region" description="Low complexity" evidence="17">
    <location>
        <begin position="340"/>
        <end position="362"/>
    </location>
</feature>
<dbReference type="GO" id="GO:0004693">
    <property type="term" value="F:cyclin-dependent protein serine/threonine kinase activity"/>
    <property type="evidence" value="ECO:0007669"/>
    <property type="project" value="UniProtKB-EC"/>
</dbReference>
<evidence type="ECO:0000256" key="7">
    <source>
        <dbReference type="ARBA" id="ARBA00022741"/>
    </source>
</evidence>
<feature type="compositionally biased region" description="Pro residues" evidence="17">
    <location>
        <begin position="508"/>
        <end position="558"/>
    </location>
</feature>
<feature type="compositionally biased region" description="Polar residues" evidence="17">
    <location>
        <begin position="272"/>
        <end position="282"/>
    </location>
</feature>
<dbReference type="EC" id="2.7.11.22" evidence="4"/>
<comment type="catalytic activity">
    <reaction evidence="16">
        <text>[DNA-directed RNA polymerase] + ATP = phospho-[DNA-directed RNA polymerase] + ADP + H(+)</text>
        <dbReference type="Rhea" id="RHEA:10216"/>
        <dbReference type="Rhea" id="RHEA-COMP:11321"/>
        <dbReference type="Rhea" id="RHEA-COMP:11322"/>
        <dbReference type="ChEBI" id="CHEBI:15378"/>
        <dbReference type="ChEBI" id="CHEBI:30616"/>
        <dbReference type="ChEBI" id="CHEBI:43176"/>
        <dbReference type="ChEBI" id="CHEBI:68546"/>
        <dbReference type="ChEBI" id="CHEBI:456216"/>
        <dbReference type="EC" id="2.7.11.23"/>
    </reaction>
</comment>
<dbReference type="PROSITE" id="PS00108">
    <property type="entry name" value="PROTEIN_KINASE_ST"/>
    <property type="match status" value="1"/>
</dbReference>
<reference evidence="19" key="3">
    <citation type="submission" date="2025-09" db="UniProtKB">
        <authorList>
            <consortium name="Ensembl"/>
        </authorList>
    </citation>
    <scope>IDENTIFICATION</scope>
</reference>
<evidence type="ECO:0000256" key="8">
    <source>
        <dbReference type="ARBA" id="ARBA00022777"/>
    </source>
</evidence>
<feature type="compositionally biased region" description="Basic and acidic residues" evidence="17">
    <location>
        <begin position="657"/>
        <end position="669"/>
    </location>
</feature>
<dbReference type="EMBL" id="AFYH01053772">
    <property type="status" value="NOT_ANNOTATED_CDS"/>
    <property type="molecule type" value="Genomic_DNA"/>
</dbReference>
<evidence type="ECO:0000256" key="10">
    <source>
        <dbReference type="ARBA" id="ARBA00023187"/>
    </source>
</evidence>
<evidence type="ECO:0000256" key="6">
    <source>
        <dbReference type="ARBA" id="ARBA00022679"/>
    </source>
</evidence>
<keyword evidence="10" id="KW-0508">mRNA splicing</keyword>
<dbReference type="Ensembl" id="ENSLACT00000019350.1">
    <property type="protein sequence ID" value="ENSLACP00000019217.1"/>
    <property type="gene ID" value="ENSLACG00000016904.1"/>
</dbReference>
<feature type="compositionally biased region" description="Basic residues" evidence="17">
    <location>
        <begin position="363"/>
        <end position="379"/>
    </location>
</feature>
<dbReference type="SUPFAM" id="SSF56112">
    <property type="entry name" value="Protein kinase-like (PK-like)"/>
    <property type="match status" value="1"/>
</dbReference>
<dbReference type="FunFam" id="3.30.200.20:FF:000074">
    <property type="entry name" value="cyclin-dependent kinase 12 isoform X2"/>
    <property type="match status" value="1"/>
</dbReference>
<dbReference type="KEGG" id="lcm:102345209"/>
<reference evidence="19" key="2">
    <citation type="submission" date="2025-08" db="UniProtKB">
        <authorList>
            <consortium name="Ensembl"/>
        </authorList>
    </citation>
    <scope>IDENTIFICATION</scope>
</reference>
<feature type="compositionally biased region" description="Basic and acidic residues" evidence="17">
    <location>
        <begin position="1"/>
        <end position="13"/>
    </location>
</feature>
<dbReference type="Gene3D" id="1.10.510.10">
    <property type="entry name" value="Transferase(Phosphotransferase) domain 1"/>
    <property type="match status" value="1"/>
</dbReference>
<dbReference type="InterPro" id="IPR000719">
    <property type="entry name" value="Prot_kinase_dom"/>
</dbReference>
<dbReference type="eggNOG" id="KOG0600">
    <property type="taxonomic scope" value="Eukaryota"/>
</dbReference>
<dbReference type="InterPro" id="IPR011009">
    <property type="entry name" value="Kinase-like_dom_sf"/>
</dbReference>
<accession>H3BBE6</accession>
<dbReference type="InterPro" id="IPR008271">
    <property type="entry name" value="Ser/Thr_kinase_AS"/>
</dbReference>
<dbReference type="GeneTree" id="ENSGT00940000157595"/>
<feature type="region of interest" description="Disordered" evidence="17">
    <location>
        <begin position="1326"/>
        <end position="1410"/>
    </location>
</feature>
<keyword evidence="8" id="KW-0418">Kinase</keyword>
<comment type="catalytic activity">
    <reaction evidence="15">
        <text>L-seryl-[protein] + ATP = O-phospho-L-seryl-[protein] + ADP + H(+)</text>
        <dbReference type="Rhea" id="RHEA:17989"/>
        <dbReference type="Rhea" id="RHEA-COMP:9863"/>
        <dbReference type="Rhea" id="RHEA-COMP:11604"/>
        <dbReference type="ChEBI" id="CHEBI:15378"/>
        <dbReference type="ChEBI" id="CHEBI:29999"/>
        <dbReference type="ChEBI" id="CHEBI:30616"/>
        <dbReference type="ChEBI" id="CHEBI:83421"/>
        <dbReference type="ChEBI" id="CHEBI:456216"/>
        <dbReference type="EC" id="2.7.11.22"/>
    </reaction>
</comment>
<feature type="compositionally biased region" description="Polar residues" evidence="17">
    <location>
        <begin position="1390"/>
        <end position="1410"/>
    </location>
</feature>
<dbReference type="GO" id="GO:0008353">
    <property type="term" value="F:RNA polymerase II CTD heptapeptide repeat kinase activity"/>
    <property type="evidence" value="ECO:0007669"/>
    <property type="project" value="UniProtKB-EC"/>
</dbReference>
<evidence type="ECO:0000256" key="12">
    <source>
        <dbReference type="ARBA" id="ARBA00040213"/>
    </source>
</evidence>
<evidence type="ECO:0000256" key="5">
    <source>
        <dbReference type="ARBA" id="ARBA00022527"/>
    </source>
</evidence>
<evidence type="ECO:0000256" key="9">
    <source>
        <dbReference type="ARBA" id="ARBA00022840"/>
    </source>
</evidence>